<feature type="transmembrane region" description="Helical" evidence="1">
    <location>
        <begin position="30"/>
        <end position="47"/>
    </location>
</feature>
<keyword evidence="1" id="KW-0812">Transmembrane</keyword>
<dbReference type="NCBIfam" id="NF037970">
    <property type="entry name" value="vanZ_1"/>
    <property type="match status" value="1"/>
</dbReference>
<dbReference type="Proteomes" id="UP000235533">
    <property type="component" value="Unassembled WGS sequence"/>
</dbReference>
<keyword evidence="1" id="KW-1133">Transmembrane helix</keyword>
<keyword evidence="1" id="KW-0472">Membrane</keyword>
<evidence type="ECO:0000256" key="1">
    <source>
        <dbReference type="SAM" id="Phobius"/>
    </source>
</evidence>
<dbReference type="Pfam" id="PF04892">
    <property type="entry name" value="VanZ"/>
    <property type="match status" value="1"/>
</dbReference>
<dbReference type="InterPro" id="IPR006976">
    <property type="entry name" value="VanZ-like"/>
</dbReference>
<feature type="transmembrane region" description="Helical" evidence="1">
    <location>
        <begin position="67"/>
        <end position="86"/>
    </location>
</feature>
<reference evidence="4" key="1">
    <citation type="submission" date="2016-07" db="EMBL/GenBank/DDBJ databases">
        <title>Nontailed viruses are major unrecognized killers of bacteria in the ocean.</title>
        <authorList>
            <person name="Kauffman K."/>
            <person name="Hussain F."/>
            <person name="Yang J."/>
            <person name="Arevalo P."/>
            <person name="Brown J."/>
            <person name="Cutler M."/>
            <person name="Kelly L."/>
            <person name="Polz M.F."/>
        </authorList>
    </citation>
    <scope>NUCLEOTIDE SEQUENCE [LARGE SCALE GENOMIC DNA]</scope>
    <source>
        <strain evidence="4">10N.261.48.B5</strain>
    </source>
</reference>
<sequence>MYSKATVLKSTVVESNKVISEQRQTSWKRVGLFLIVLSLGGMASLAKSLDLLAGLIVQLENKVGGDIVLHLAVSVCLGASACWAGMTNKPKRHFFYFSGRQAALIVLSISLVSLDEAMQYFISTRTFSVNDWLANMVGLFIGIGIYQLFSIYRIKQQLSA</sequence>
<evidence type="ECO:0000259" key="2">
    <source>
        <dbReference type="Pfam" id="PF04892"/>
    </source>
</evidence>
<protein>
    <recommendedName>
        <fullName evidence="2">VanZ-like domain-containing protein</fullName>
    </recommendedName>
</protein>
<evidence type="ECO:0000313" key="4">
    <source>
        <dbReference type="Proteomes" id="UP000235533"/>
    </source>
</evidence>
<dbReference type="EMBL" id="MCZF01000087">
    <property type="protein sequence ID" value="PMM56350.1"/>
    <property type="molecule type" value="Genomic_DNA"/>
</dbReference>
<comment type="caution">
    <text evidence="3">The sequence shown here is derived from an EMBL/GenBank/DDBJ whole genome shotgun (WGS) entry which is preliminary data.</text>
</comment>
<feature type="transmembrane region" description="Helical" evidence="1">
    <location>
        <begin position="132"/>
        <end position="152"/>
    </location>
</feature>
<feature type="domain" description="VanZ-like" evidence="2">
    <location>
        <begin position="68"/>
        <end position="149"/>
    </location>
</feature>
<evidence type="ECO:0000313" key="3">
    <source>
        <dbReference type="EMBL" id="PMM56350.1"/>
    </source>
</evidence>
<organism evidence="3 4">
    <name type="scientific">Vibrio splendidus</name>
    <dbReference type="NCBI Taxonomy" id="29497"/>
    <lineage>
        <taxon>Bacteria</taxon>
        <taxon>Pseudomonadati</taxon>
        <taxon>Pseudomonadota</taxon>
        <taxon>Gammaproteobacteria</taxon>
        <taxon>Vibrionales</taxon>
        <taxon>Vibrionaceae</taxon>
        <taxon>Vibrio</taxon>
    </lineage>
</organism>
<dbReference type="AlphaFoldDB" id="A0A2N7JRU7"/>
<accession>A0A2N7JRU7</accession>
<name>A0A2N7JRU7_VIBSP</name>
<feature type="transmembrane region" description="Helical" evidence="1">
    <location>
        <begin position="93"/>
        <end position="112"/>
    </location>
</feature>
<gene>
    <name evidence="3" type="ORF">BCT54_21910</name>
</gene>
<proteinExistence type="predicted"/>